<protein>
    <submittedName>
        <fullName evidence="1">Uncharacterized protein</fullName>
    </submittedName>
</protein>
<accession>A0A9D9HJT5</accession>
<evidence type="ECO:0000313" key="2">
    <source>
        <dbReference type="Proteomes" id="UP000823617"/>
    </source>
</evidence>
<organism evidence="1 2">
    <name type="scientific">Candidatus Cryptobacteroides intestinigallinarum</name>
    <dbReference type="NCBI Taxonomy" id="2840767"/>
    <lineage>
        <taxon>Bacteria</taxon>
        <taxon>Pseudomonadati</taxon>
        <taxon>Bacteroidota</taxon>
        <taxon>Bacteroidia</taxon>
        <taxon>Bacteroidales</taxon>
        <taxon>Candidatus Cryptobacteroides</taxon>
    </lineage>
</organism>
<proteinExistence type="predicted"/>
<sequence length="157" mass="17695">MDSTAIKFLYTNAFNDIESARNCQISISQKEMELQMININSRYSSYDNSYLNNMKKQSIEMEIMNLMNKRNNYINSSIGYALTIAENEVQENNGISVASIVIGTISSFILTVKDSFNISIVNHSTLSLISSKLLFSGINMLQLKNAIERLKSVCKVI</sequence>
<reference evidence="1" key="2">
    <citation type="journal article" date="2021" name="PeerJ">
        <title>Extensive microbial diversity within the chicken gut microbiome revealed by metagenomics and culture.</title>
        <authorList>
            <person name="Gilroy R."/>
            <person name="Ravi A."/>
            <person name="Getino M."/>
            <person name="Pursley I."/>
            <person name="Horton D.L."/>
            <person name="Alikhan N.F."/>
            <person name="Baker D."/>
            <person name="Gharbi K."/>
            <person name="Hall N."/>
            <person name="Watson M."/>
            <person name="Adriaenssens E.M."/>
            <person name="Foster-Nyarko E."/>
            <person name="Jarju S."/>
            <person name="Secka A."/>
            <person name="Antonio M."/>
            <person name="Oren A."/>
            <person name="Chaudhuri R.R."/>
            <person name="La Ragione R."/>
            <person name="Hildebrand F."/>
            <person name="Pallen M.J."/>
        </authorList>
    </citation>
    <scope>NUCLEOTIDE SEQUENCE</scope>
    <source>
        <strain evidence="1">B1-3475</strain>
    </source>
</reference>
<dbReference type="EMBL" id="JADIMK010000014">
    <property type="protein sequence ID" value="MBO8455155.1"/>
    <property type="molecule type" value="Genomic_DNA"/>
</dbReference>
<dbReference type="AlphaFoldDB" id="A0A9D9HJT5"/>
<name>A0A9D9HJT5_9BACT</name>
<comment type="caution">
    <text evidence="1">The sequence shown here is derived from an EMBL/GenBank/DDBJ whole genome shotgun (WGS) entry which is preliminary data.</text>
</comment>
<reference evidence="1" key="1">
    <citation type="submission" date="2020-10" db="EMBL/GenBank/DDBJ databases">
        <authorList>
            <person name="Gilroy R."/>
        </authorList>
    </citation>
    <scope>NUCLEOTIDE SEQUENCE</scope>
    <source>
        <strain evidence="1">B1-3475</strain>
    </source>
</reference>
<gene>
    <name evidence="1" type="ORF">IAC08_01960</name>
</gene>
<dbReference type="Proteomes" id="UP000823617">
    <property type="component" value="Unassembled WGS sequence"/>
</dbReference>
<evidence type="ECO:0000313" key="1">
    <source>
        <dbReference type="EMBL" id="MBO8455155.1"/>
    </source>
</evidence>